<dbReference type="AlphaFoldDB" id="A0A2W1N4M5"/>
<keyword evidence="3" id="KW-1185">Reference proteome</keyword>
<evidence type="ECO:0008006" key="4">
    <source>
        <dbReference type="Google" id="ProtNLM"/>
    </source>
</evidence>
<dbReference type="Proteomes" id="UP000249248">
    <property type="component" value="Unassembled WGS sequence"/>
</dbReference>
<dbReference type="EMBL" id="QKSB01000002">
    <property type="protein sequence ID" value="PZE18031.1"/>
    <property type="molecule type" value="Genomic_DNA"/>
</dbReference>
<keyword evidence="1" id="KW-1133">Transmembrane helix</keyword>
<name>A0A2W1N4M5_9FLAO</name>
<evidence type="ECO:0000313" key="3">
    <source>
        <dbReference type="Proteomes" id="UP000249248"/>
    </source>
</evidence>
<evidence type="ECO:0000313" key="2">
    <source>
        <dbReference type="EMBL" id="PZE18031.1"/>
    </source>
</evidence>
<accession>A0A2W1N4M5</accession>
<dbReference type="OrthoDB" id="9806464at2"/>
<proteinExistence type="predicted"/>
<protein>
    <recommendedName>
        <fullName evidence="4">Spore coat protein CotH</fullName>
    </recommendedName>
</protein>
<keyword evidence="1" id="KW-0812">Transmembrane</keyword>
<dbReference type="RefSeq" id="WP_111062183.1">
    <property type="nucleotide sequence ID" value="NZ_JBHUCU010000002.1"/>
</dbReference>
<organism evidence="2 3">
    <name type="scientific">Putridiphycobacter roseus</name>
    <dbReference type="NCBI Taxonomy" id="2219161"/>
    <lineage>
        <taxon>Bacteria</taxon>
        <taxon>Pseudomonadati</taxon>
        <taxon>Bacteroidota</taxon>
        <taxon>Flavobacteriia</taxon>
        <taxon>Flavobacteriales</taxon>
        <taxon>Crocinitomicaceae</taxon>
        <taxon>Putridiphycobacter</taxon>
    </lineage>
</organism>
<feature type="transmembrane region" description="Helical" evidence="1">
    <location>
        <begin position="12"/>
        <end position="29"/>
    </location>
</feature>
<evidence type="ECO:0000256" key="1">
    <source>
        <dbReference type="SAM" id="Phobius"/>
    </source>
</evidence>
<sequence length="534" mass="61591">MKKEGLKINYSFVFLLVSMVLLLLLFPSIKNNFLAQKSDNLKQFQNLKDIVHLPSLSNNSIYSYDPNFKLTYSSDGGDHYYAFDTLRPEQIYFHNLYHYGLSQRSLPVENNLPKLPAVLIKGKQADQSIFIEESVQLFAIEKSHAVPVLNIIGSEQGLFSEGNGIMVMGIDSWFESGFYKPFWEKNANYTRRGQSSKRKVTFQWIKAGEVVYENACDFQISGNATRGFPQKSFKLKVNRAIGENIFKYKFFGKKGLKKYESLVIRSGGNDNTKTLFADALMHELAKNTHLLVQKSKACVVYINGNYWGIYNLRERIDPFFIAAYENSKPELISILEGAYGEVKSGKKKKQAEFSKLVESHHSYDKINDKIDIASFVDYILMETYYGNGDWLHNNAIWYQVGEGQWKWLLNDLDYGLTYTGTNNVNKNYFDAVLNSNTINAKLFKQLIEEKTFVALLNARGLELMETNFSDENIEKVFYKKMNGIYAEIPVHIKRWRGILNLDKWTENANNNLTFLLKRKEIFLSQLNLLNDSVL</sequence>
<reference evidence="2 3" key="1">
    <citation type="submission" date="2018-06" db="EMBL/GenBank/DDBJ databases">
        <title>The draft genome sequence of Crocinitomix sp. SM1701.</title>
        <authorList>
            <person name="Zhang X."/>
        </authorList>
    </citation>
    <scope>NUCLEOTIDE SEQUENCE [LARGE SCALE GENOMIC DNA]</scope>
    <source>
        <strain evidence="2 3">SM1701</strain>
    </source>
</reference>
<dbReference type="Pfam" id="PF08757">
    <property type="entry name" value="CotH"/>
    <property type="match status" value="1"/>
</dbReference>
<dbReference type="InterPro" id="IPR014867">
    <property type="entry name" value="Spore_coat_CotH_CotH2/3/7"/>
</dbReference>
<comment type="caution">
    <text evidence="2">The sequence shown here is derived from an EMBL/GenBank/DDBJ whole genome shotgun (WGS) entry which is preliminary data.</text>
</comment>
<keyword evidence="1" id="KW-0472">Membrane</keyword>
<gene>
    <name evidence="2" type="ORF">DNU06_05280</name>
</gene>